<feature type="transmembrane region" description="Helical" evidence="11">
    <location>
        <begin position="195"/>
        <end position="217"/>
    </location>
</feature>
<dbReference type="PROSITE" id="PS50262">
    <property type="entry name" value="G_PROTEIN_RECEP_F1_2"/>
    <property type="match status" value="1"/>
</dbReference>
<proteinExistence type="inferred from homology"/>
<dbReference type="PRINTS" id="PR00237">
    <property type="entry name" value="GPCRRHODOPSN"/>
</dbReference>
<keyword evidence="5 11" id="KW-1133">Transmembrane helix</keyword>
<dbReference type="FunFam" id="1.20.1070.10:FF:000015">
    <property type="entry name" value="Olfactory receptor"/>
    <property type="match status" value="1"/>
</dbReference>
<dbReference type="Pfam" id="PF13853">
    <property type="entry name" value="7tm_4"/>
    <property type="match status" value="1"/>
</dbReference>
<keyword evidence="14" id="KW-1185">Reference proteome</keyword>
<feature type="transmembrane region" description="Helical" evidence="11">
    <location>
        <begin position="162"/>
        <end position="183"/>
    </location>
</feature>
<evidence type="ECO:0000256" key="6">
    <source>
        <dbReference type="ARBA" id="ARBA00023040"/>
    </source>
</evidence>
<dbReference type="InterPro" id="IPR017452">
    <property type="entry name" value="GPCR_Rhodpsn_7TM"/>
</dbReference>
<keyword evidence="2 11" id="KW-1003">Cell membrane</keyword>
<evidence type="ECO:0000256" key="5">
    <source>
        <dbReference type="ARBA" id="ARBA00022989"/>
    </source>
</evidence>
<evidence type="ECO:0000256" key="8">
    <source>
        <dbReference type="ARBA" id="ARBA00023170"/>
    </source>
</evidence>
<name>A0AAV7LYU1_PLEWA</name>
<evidence type="ECO:0000313" key="13">
    <source>
        <dbReference type="EMBL" id="KAJ1095725.1"/>
    </source>
</evidence>
<feature type="domain" description="G-protein coupled receptors family 1 profile" evidence="12">
    <location>
        <begin position="1"/>
        <end position="247"/>
    </location>
</feature>
<keyword evidence="9 10" id="KW-0807">Transducer</keyword>
<evidence type="ECO:0000256" key="7">
    <source>
        <dbReference type="ARBA" id="ARBA00023136"/>
    </source>
</evidence>
<keyword evidence="4 11" id="KW-0552">Olfaction</keyword>
<dbReference type="GO" id="GO:0004984">
    <property type="term" value="F:olfactory receptor activity"/>
    <property type="evidence" value="ECO:0007669"/>
    <property type="project" value="InterPro"/>
</dbReference>
<dbReference type="GO" id="GO:0004930">
    <property type="term" value="F:G protein-coupled receptor activity"/>
    <property type="evidence" value="ECO:0007669"/>
    <property type="project" value="UniProtKB-KW"/>
</dbReference>
<dbReference type="InterPro" id="IPR000725">
    <property type="entry name" value="Olfact_rcpt"/>
</dbReference>
<keyword evidence="11" id="KW-0716">Sensory transduction</keyword>
<evidence type="ECO:0000256" key="4">
    <source>
        <dbReference type="ARBA" id="ARBA00022725"/>
    </source>
</evidence>
<comment type="subcellular location">
    <subcellularLocation>
        <location evidence="1 11">Cell membrane</location>
        <topology evidence="1 11">Multi-pass membrane protein</topology>
    </subcellularLocation>
</comment>
<comment type="similarity">
    <text evidence="10">Belongs to the G-protein coupled receptor 1 family.</text>
</comment>
<dbReference type="Proteomes" id="UP001066276">
    <property type="component" value="Chromosome 10"/>
</dbReference>
<gene>
    <name evidence="13" type="ORF">NDU88_000883</name>
</gene>
<dbReference type="PRINTS" id="PR00245">
    <property type="entry name" value="OLFACTORYR"/>
</dbReference>
<keyword evidence="6 10" id="KW-0297">G-protein coupled receptor</keyword>
<evidence type="ECO:0000256" key="10">
    <source>
        <dbReference type="RuleBase" id="RU000688"/>
    </source>
</evidence>
<keyword evidence="8 10" id="KW-0675">Receptor</keyword>
<evidence type="ECO:0000256" key="3">
    <source>
        <dbReference type="ARBA" id="ARBA00022692"/>
    </source>
</evidence>
<dbReference type="AlphaFoldDB" id="A0AAV7LYU1"/>
<evidence type="ECO:0000256" key="9">
    <source>
        <dbReference type="ARBA" id="ARBA00023224"/>
    </source>
</evidence>
<dbReference type="PANTHER" id="PTHR26452">
    <property type="entry name" value="OLFACTORY RECEPTOR"/>
    <property type="match status" value="1"/>
</dbReference>
<organism evidence="13 14">
    <name type="scientific">Pleurodeles waltl</name>
    <name type="common">Iberian ribbed newt</name>
    <dbReference type="NCBI Taxonomy" id="8319"/>
    <lineage>
        <taxon>Eukaryota</taxon>
        <taxon>Metazoa</taxon>
        <taxon>Chordata</taxon>
        <taxon>Craniata</taxon>
        <taxon>Vertebrata</taxon>
        <taxon>Euteleostomi</taxon>
        <taxon>Amphibia</taxon>
        <taxon>Batrachia</taxon>
        <taxon>Caudata</taxon>
        <taxon>Salamandroidea</taxon>
        <taxon>Salamandridae</taxon>
        <taxon>Pleurodelinae</taxon>
        <taxon>Pleurodeles</taxon>
    </lineage>
</organism>
<reference evidence="13" key="1">
    <citation type="journal article" date="2022" name="bioRxiv">
        <title>Sequencing and chromosome-scale assembly of the giantPleurodeles waltlgenome.</title>
        <authorList>
            <person name="Brown T."/>
            <person name="Elewa A."/>
            <person name="Iarovenko S."/>
            <person name="Subramanian E."/>
            <person name="Araus A.J."/>
            <person name="Petzold A."/>
            <person name="Susuki M."/>
            <person name="Suzuki K.-i.T."/>
            <person name="Hayashi T."/>
            <person name="Toyoda A."/>
            <person name="Oliveira C."/>
            <person name="Osipova E."/>
            <person name="Leigh N.D."/>
            <person name="Simon A."/>
            <person name="Yun M.H."/>
        </authorList>
    </citation>
    <scope>NUCLEOTIDE SEQUENCE</scope>
    <source>
        <strain evidence="13">20211129_DDA</strain>
        <tissue evidence="13">Liver</tissue>
    </source>
</reference>
<dbReference type="PROSITE" id="PS00237">
    <property type="entry name" value="G_PROTEIN_RECEP_F1_1"/>
    <property type="match status" value="1"/>
</dbReference>
<dbReference type="InterPro" id="IPR000276">
    <property type="entry name" value="GPCR_Rhodpsn"/>
</dbReference>
<dbReference type="Gene3D" id="1.20.1070.10">
    <property type="entry name" value="Rhodopsin 7-helix transmembrane proteins"/>
    <property type="match status" value="1"/>
</dbReference>
<evidence type="ECO:0000259" key="12">
    <source>
        <dbReference type="PROSITE" id="PS50262"/>
    </source>
</evidence>
<feature type="transmembrane region" description="Helical" evidence="11">
    <location>
        <begin position="229"/>
        <end position="249"/>
    </location>
</feature>
<protein>
    <recommendedName>
        <fullName evidence="11">Olfactory receptor</fullName>
    </recommendedName>
</protein>
<dbReference type="InterPro" id="IPR050516">
    <property type="entry name" value="Olfactory_GPCR"/>
</dbReference>
<keyword evidence="7 11" id="KW-0472">Membrane</keyword>
<sequence length="268" mass="30272">MIVAIIIRVRHLHTPMYFFLGNLSFVDICFTSAIAPKMLQNMLAEVRTISFEGCMAQLYAFFFTACTESYLLAIMAFDRYVAIGNPLRYTSVMSRSLCISLVSGSCLFVSLHSLLHISIVSSFEFCGSSLIRHFFCDLPPLLKLSCSDTTTYEWLVFTEGSVVTMSPFVFIIASYVSIISTILKIQSVKGRLRAFSTCSSHLTVVTLFFGTIFFTYFRPFSANALDQERVVTVMYTIVTPMLNPFIYSLRNNDVKGALRNVFNRKMSV</sequence>
<accession>A0AAV7LYU1</accession>
<comment type="caution">
    <text evidence="13">The sequence shown here is derived from an EMBL/GenBank/DDBJ whole genome shotgun (WGS) entry which is preliminary data.</text>
</comment>
<evidence type="ECO:0000256" key="2">
    <source>
        <dbReference type="ARBA" id="ARBA00022475"/>
    </source>
</evidence>
<evidence type="ECO:0000256" key="11">
    <source>
        <dbReference type="RuleBase" id="RU363047"/>
    </source>
</evidence>
<evidence type="ECO:0000256" key="1">
    <source>
        <dbReference type="ARBA" id="ARBA00004651"/>
    </source>
</evidence>
<evidence type="ECO:0000313" key="14">
    <source>
        <dbReference type="Proteomes" id="UP001066276"/>
    </source>
</evidence>
<feature type="transmembrane region" description="Helical" evidence="11">
    <location>
        <begin position="97"/>
        <end position="119"/>
    </location>
</feature>
<dbReference type="SUPFAM" id="SSF81321">
    <property type="entry name" value="Family A G protein-coupled receptor-like"/>
    <property type="match status" value="1"/>
</dbReference>
<keyword evidence="3 10" id="KW-0812">Transmembrane</keyword>
<feature type="transmembrane region" description="Helical" evidence="11">
    <location>
        <begin position="16"/>
        <end position="36"/>
    </location>
</feature>
<dbReference type="EMBL" id="JANPWB010000014">
    <property type="protein sequence ID" value="KAJ1095725.1"/>
    <property type="molecule type" value="Genomic_DNA"/>
</dbReference>
<feature type="transmembrane region" description="Helical" evidence="11">
    <location>
        <begin position="56"/>
        <end position="77"/>
    </location>
</feature>
<dbReference type="GO" id="GO:0005886">
    <property type="term" value="C:plasma membrane"/>
    <property type="evidence" value="ECO:0007669"/>
    <property type="project" value="UniProtKB-SubCell"/>
</dbReference>